<gene>
    <name evidence="5" type="ORF">Nepgr_018087</name>
</gene>
<dbReference type="PROSITE" id="PS00583">
    <property type="entry name" value="PFKB_KINASES_1"/>
    <property type="match status" value="1"/>
</dbReference>
<dbReference type="Proteomes" id="UP001279734">
    <property type="component" value="Unassembled WGS sequence"/>
</dbReference>
<dbReference type="GO" id="GO:0005737">
    <property type="term" value="C:cytoplasm"/>
    <property type="evidence" value="ECO:0007669"/>
    <property type="project" value="TreeGrafter"/>
</dbReference>
<dbReference type="InterPro" id="IPR002173">
    <property type="entry name" value="Carboh/pur_kinase_PfkB_CS"/>
</dbReference>
<dbReference type="AlphaFoldDB" id="A0AAD3XTZ8"/>
<evidence type="ECO:0000259" key="4">
    <source>
        <dbReference type="Pfam" id="PF00294"/>
    </source>
</evidence>
<keyword evidence="1" id="KW-0808">Transferase</keyword>
<dbReference type="InterPro" id="IPR011611">
    <property type="entry name" value="PfkB_dom"/>
</dbReference>
<accession>A0AAD3XTZ8</accession>
<proteinExistence type="predicted"/>
<evidence type="ECO:0000313" key="5">
    <source>
        <dbReference type="EMBL" id="GMH16246.1"/>
    </source>
</evidence>
<keyword evidence="3" id="KW-0418">Kinase</keyword>
<dbReference type="PANTHER" id="PTHR42909:SF1">
    <property type="entry name" value="CARBOHYDRATE KINASE PFKB DOMAIN-CONTAINING PROTEIN"/>
    <property type="match status" value="1"/>
</dbReference>
<keyword evidence="6" id="KW-1185">Reference proteome</keyword>
<dbReference type="PANTHER" id="PTHR42909">
    <property type="entry name" value="ZGC:136858"/>
    <property type="match status" value="1"/>
</dbReference>
<evidence type="ECO:0000256" key="3">
    <source>
        <dbReference type="ARBA" id="ARBA00022777"/>
    </source>
</evidence>
<dbReference type="EMBL" id="BSYO01000016">
    <property type="protein sequence ID" value="GMH16246.1"/>
    <property type="molecule type" value="Genomic_DNA"/>
</dbReference>
<reference evidence="5" key="1">
    <citation type="submission" date="2023-05" db="EMBL/GenBank/DDBJ databases">
        <title>Nepenthes gracilis genome sequencing.</title>
        <authorList>
            <person name="Fukushima K."/>
        </authorList>
    </citation>
    <scope>NUCLEOTIDE SEQUENCE</scope>
    <source>
        <strain evidence="5">SING2019-196</strain>
    </source>
</reference>
<dbReference type="GO" id="GO:0046872">
    <property type="term" value="F:metal ion binding"/>
    <property type="evidence" value="ECO:0007669"/>
    <property type="project" value="UniProtKB-KW"/>
</dbReference>
<dbReference type="SUPFAM" id="SSF53613">
    <property type="entry name" value="Ribokinase-like"/>
    <property type="match status" value="1"/>
</dbReference>
<feature type="domain" description="Carbohydrate kinase PfkB" evidence="4">
    <location>
        <begin position="12"/>
        <end position="261"/>
    </location>
</feature>
<sequence>MPQFHGGMPVLIGGMVLDIHATPSIPPERNSTTPGKVDYILGGVARNVADCMSKLGTKSYMISAVGLDVAGNLLLEQWQSAGLPTDGIQQGLDIKTATVCNMFDADGELEAGVASVESIERCLTPEWIRQFRSTISSAPVLMVDANLSPCALEASCQMATEYGIPVWFEPVSVAKSKRVASVASYITFASPNEHELVAMAKALSGRDVVHPTQRNCNTAKYSTESMIQMLKPAILVLLENGIKFVLVTVGSDGAFLCSSVGPGCMGERLYTAKFHGMGKELFDVVTRNCPPKHYSCSTIYEKGSHLFVVHFPALPASVVRVSGAGDCMVGGILASLCSGLNVMQSVSVGVASAKAAIQVETNVPSAFSLAAISNDARVVFSSAKVVFQESAL</sequence>
<dbReference type="Pfam" id="PF00294">
    <property type="entry name" value="PfkB"/>
    <property type="match status" value="2"/>
</dbReference>
<dbReference type="InterPro" id="IPR029056">
    <property type="entry name" value="Ribokinase-like"/>
</dbReference>
<dbReference type="GO" id="GO:0016798">
    <property type="term" value="F:hydrolase activity, acting on glycosyl bonds"/>
    <property type="evidence" value="ECO:0007669"/>
    <property type="project" value="TreeGrafter"/>
</dbReference>
<evidence type="ECO:0000256" key="2">
    <source>
        <dbReference type="ARBA" id="ARBA00022723"/>
    </source>
</evidence>
<evidence type="ECO:0000256" key="1">
    <source>
        <dbReference type="ARBA" id="ARBA00022679"/>
    </source>
</evidence>
<feature type="domain" description="Carbohydrate kinase PfkB" evidence="4">
    <location>
        <begin position="308"/>
        <end position="359"/>
    </location>
</feature>
<keyword evidence="2" id="KW-0479">Metal-binding</keyword>
<dbReference type="CDD" id="cd01941">
    <property type="entry name" value="YeiC_kinase_like"/>
    <property type="match status" value="1"/>
</dbReference>
<organism evidence="5 6">
    <name type="scientific">Nepenthes gracilis</name>
    <name type="common">Slender pitcher plant</name>
    <dbReference type="NCBI Taxonomy" id="150966"/>
    <lineage>
        <taxon>Eukaryota</taxon>
        <taxon>Viridiplantae</taxon>
        <taxon>Streptophyta</taxon>
        <taxon>Embryophyta</taxon>
        <taxon>Tracheophyta</taxon>
        <taxon>Spermatophyta</taxon>
        <taxon>Magnoliopsida</taxon>
        <taxon>eudicotyledons</taxon>
        <taxon>Gunneridae</taxon>
        <taxon>Pentapetalae</taxon>
        <taxon>Caryophyllales</taxon>
        <taxon>Nepenthaceae</taxon>
        <taxon>Nepenthes</taxon>
    </lineage>
</organism>
<dbReference type="Gene3D" id="3.40.1190.20">
    <property type="match status" value="1"/>
</dbReference>
<dbReference type="GO" id="GO:0016301">
    <property type="term" value="F:kinase activity"/>
    <property type="evidence" value="ECO:0007669"/>
    <property type="project" value="UniProtKB-KW"/>
</dbReference>
<evidence type="ECO:0000313" key="6">
    <source>
        <dbReference type="Proteomes" id="UP001279734"/>
    </source>
</evidence>
<comment type="caution">
    <text evidence="5">The sequence shown here is derived from an EMBL/GenBank/DDBJ whole genome shotgun (WGS) entry which is preliminary data.</text>
</comment>
<name>A0AAD3XTZ8_NEPGR</name>
<dbReference type="GO" id="GO:0004730">
    <property type="term" value="F:pseudouridylate synthase activity"/>
    <property type="evidence" value="ECO:0007669"/>
    <property type="project" value="TreeGrafter"/>
</dbReference>
<protein>
    <recommendedName>
        <fullName evidence="4">Carbohydrate kinase PfkB domain-containing protein</fullName>
    </recommendedName>
</protein>